<dbReference type="Proteomes" id="UP001144313">
    <property type="component" value="Unassembled WGS sequence"/>
</dbReference>
<reference evidence="1" key="1">
    <citation type="submission" date="2022-12" db="EMBL/GenBank/DDBJ databases">
        <title>Reference genome sequencing for broad-spectrum identification of bacterial and archaeal isolates by mass spectrometry.</title>
        <authorList>
            <person name="Sekiguchi Y."/>
            <person name="Tourlousse D.M."/>
        </authorList>
    </citation>
    <scope>NUCLEOTIDE SEQUENCE</scope>
    <source>
        <strain evidence="1">LLR39Z86</strain>
    </source>
</reference>
<protein>
    <submittedName>
        <fullName evidence="1">Uncharacterized protein</fullName>
    </submittedName>
</protein>
<keyword evidence="2" id="KW-1185">Reference proteome</keyword>
<accession>A0A9W6LFR7</accession>
<comment type="caution">
    <text evidence="1">The sequence shown here is derived from an EMBL/GenBank/DDBJ whole genome shotgun (WGS) entry which is preliminary data.</text>
</comment>
<dbReference type="EMBL" id="BSDT01000001">
    <property type="protein sequence ID" value="GLI40889.1"/>
    <property type="molecule type" value="Genomic_DNA"/>
</dbReference>
<evidence type="ECO:0000313" key="1">
    <source>
        <dbReference type="EMBL" id="GLI40889.1"/>
    </source>
</evidence>
<name>A0A9W6LFR7_9ACTN</name>
<organism evidence="1 2">
    <name type="scientific">Glycomyces algeriensis</name>
    <dbReference type="NCBI Taxonomy" id="256037"/>
    <lineage>
        <taxon>Bacteria</taxon>
        <taxon>Bacillati</taxon>
        <taxon>Actinomycetota</taxon>
        <taxon>Actinomycetes</taxon>
        <taxon>Glycomycetales</taxon>
        <taxon>Glycomycetaceae</taxon>
        <taxon>Glycomyces</taxon>
    </lineage>
</organism>
<evidence type="ECO:0000313" key="2">
    <source>
        <dbReference type="Proteomes" id="UP001144313"/>
    </source>
</evidence>
<dbReference type="RefSeq" id="WP_270118132.1">
    <property type="nucleotide sequence ID" value="NZ_BAAAOL010000016.1"/>
</dbReference>
<gene>
    <name evidence="1" type="ORF">GALLR39Z86_07390</name>
</gene>
<dbReference type="AlphaFoldDB" id="A0A9W6LFR7"/>
<proteinExistence type="predicted"/>
<sequence>MADLSDSEKRVLQATIARRLGARSDAAKLTSAYLDAMAHNAFARTVQSGPVPTSLTAERSEILIEISRQLERIIEDYEIQALFRVTASQARTLRTTLLAVHSDDADELELQWSLVGASSPGRTKGGSVTGPRITFTGEDRRDAFVEYAERGGHAVEVIHGESASPWQVVVGDTFPAALLPTRP</sequence>